<dbReference type="Proteomes" id="UP000249254">
    <property type="component" value="Unassembled WGS sequence"/>
</dbReference>
<evidence type="ECO:0000313" key="3">
    <source>
        <dbReference type="EMBL" id="RAK53577.1"/>
    </source>
</evidence>
<name>A0A328AGD0_9CAUL</name>
<gene>
    <name evidence="3" type="ORF">DJ017_03055</name>
</gene>
<dbReference type="InterPro" id="IPR025570">
    <property type="entry name" value="DUF4337"/>
</dbReference>
<proteinExistence type="predicted"/>
<reference evidence="4" key="1">
    <citation type="submission" date="2018-05" db="EMBL/GenBank/DDBJ databases">
        <authorList>
            <person name="Li X."/>
        </authorList>
    </citation>
    <scope>NUCLEOTIDE SEQUENCE [LARGE SCALE GENOMIC DNA]</scope>
    <source>
        <strain evidence="4">LX32</strain>
    </source>
</reference>
<dbReference type="OrthoDB" id="9806096at2"/>
<organism evidence="3 4">
    <name type="scientific">Phenylobacterium soli</name>
    <dbReference type="NCBI Taxonomy" id="2170551"/>
    <lineage>
        <taxon>Bacteria</taxon>
        <taxon>Pseudomonadati</taxon>
        <taxon>Pseudomonadota</taxon>
        <taxon>Alphaproteobacteria</taxon>
        <taxon>Caulobacterales</taxon>
        <taxon>Caulobacteraceae</taxon>
        <taxon>Phenylobacterium</taxon>
    </lineage>
</organism>
<dbReference type="EMBL" id="QFYQ01000001">
    <property type="protein sequence ID" value="RAK53577.1"/>
    <property type="molecule type" value="Genomic_DNA"/>
</dbReference>
<sequence>MTHDPALEAHEHREHAEHAAHEHDSFISQVSITVAVLAVLAASIGSLETVEAGGAITAASEAVLSQDQATDAWNEYQADSLKKHLYGIAAAAPGPKAEEFARTAREQVEKQAEIKKRAQEGEAERDKLMAQSRLHEHRHHWLTGAATMVEIGIAICTVAIITRRRQFWLGSILLAVIGLGLFGAAYLT</sequence>
<keyword evidence="2" id="KW-0812">Transmembrane</keyword>
<dbReference type="RefSeq" id="WP_111527329.1">
    <property type="nucleotide sequence ID" value="NZ_JBHRSG010000005.1"/>
</dbReference>
<feature type="transmembrane region" description="Helical" evidence="2">
    <location>
        <begin position="167"/>
        <end position="187"/>
    </location>
</feature>
<keyword evidence="2" id="KW-1133">Transmembrane helix</keyword>
<protein>
    <recommendedName>
        <fullName evidence="5">DUF4337 domain-containing protein</fullName>
    </recommendedName>
</protein>
<accession>A0A328AGD0</accession>
<comment type="caution">
    <text evidence="3">The sequence shown here is derived from an EMBL/GenBank/DDBJ whole genome shotgun (WGS) entry which is preliminary data.</text>
</comment>
<evidence type="ECO:0000256" key="1">
    <source>
        <dbReference type="SAM" id="MobiDB-lite"/>
    </source>
</evidence>
<evidence type="ECO:0000313" key="4">
    <source>
        <dbReference type="Proteomes" id="UP000249254"/>
    </source>
</evidence>
<dbReference type="AlphaFoldDB" id="A0A328AGD0"/>
<feature type="region of interest" description="Disordered" evidence="1">
    <location>
        <begin position="1"/>
        <end position="22"/>
    </location>
</feature>
<dbReference type="Pfam" id="PF14235">
    <property type="entry name" value="DUF4337"/>
    <property type="match status" value="1"/>
</dbReference>
<feature type="transmembrane region" description="Helical" evidence="2">
    <location>
        <begin position="141"/>
        <end position="161"/>
    </location>
</feature>
<evidence type="ECO:0000256" key="2">
    <source>
        <dbReference type="SAM" id="Phobius"/>
    </source>
</evidence>
<evidence type="ECO:0008006" key="5">
    <source>
        <dbReference type="Google" id="ProtNLM"/>
    </source>
</evidence>
<keyword evidence="4" id="KW-1185">Reference proteome</keyword>
<keyword evidence="2" id="KW-0472">Membrane</keyword>